<reference evidence="31 32" key="1">
    <citation type="journal article" date="2017" name="Nat. Ecol. Evol.">
        <title>Scallop genome provides insights into evolution of bilaterian karyotype and development.</title>
        <authorList>
            <person name="Wang S."/>
            <person name="Zhang J."/>
            <person name="Jiao W."/>
            <person name="Li J."/>
            <person name="Xun X."/>
            <person name="Sun Y."/>
            <person name="Guo X."/>
            <person name="Huan P."/>
            <person name="Dong B."/>
            <person name="Zhang L."/>
            <person name="Hu X."/>
            <person name="Sun X."/>
            <person name="Wang J."/>
            <person name="Zhao C."/>
            <person name="Wang Y."/>
            <person name="Wang D."/>
            <person name="Huang X."/>
            <person name="Wang R."/>
            <person name="Lv J."/>
            <person name="Li Y."/>
            <person name="Zhang Z."/>
            <person name="Liu B."/>
            <person name="Lu W."/>
            <person name="Hui Y."/>
            <person name="Liang J."/>
            <person name="Zhou Z."/>
            <person name="Hou R."/>
            <person name="Li X."/>
            <person name="Liu Y."/>
            <person name="Li H."/>
            <person name="Ning X."/>
            <person name="Lin Y."/>
            <person name="Zhao L."/>
            <person name="Xing Q."/>
            <person name="Dou J."/>
            <person name="Li Y."/>
            <person name="Mao J."/>
            <person name="Guo H."/>
            <person name="Dou H."/>
            <person name="Li T."/>
            <person name="Mu C."/>
            <person name="Jiang W."/>
            <person name="Fu Q."/>
            <person name="Fu X."/>
            <person name="Miao Y."/>
            <person name="Liu J."/>
            <person name="Yu Q."/>
            <person name="Li R."/>
            <person name="Liao H."/>
            <person name="Li X."/>
            <person name="Kong Y."/>
            <person name="Jiang Z."/>
            <person name="Chourrout D."/>
            <person name="Li R."/>
            <person name="Bao Z."/>
        </authorList>
    </citation>
    <scope>NUCLEOTIDE SEQUENCE [LARGE SCALE GENOMIC DNA]</scope>
    <source>
        <strain evidence="31 32">PY_sf001</strain>
    </source>
</reference>
<comment type="catalytic activity">
    <reaction evidence="15">
        <text>a 1,2-diacyl-sn-glycerol + ATP = a 1,2-diacyl-sn-glycero-3-phosphate + ADP + H(+)</text>
        <dbReference type="Rhea" id="RHEA:10272"/>
        <dbReference type="ChEBI" id="CHEBI:15378"/>
        <dbReference type="ChEBI" id="CHEBI:17815"/>
        <dbReference type="ChEBI" id="CHEBI:30616"/>
        <dbReference type="ChEBI" id="CHEBI:58608"/>
        <dbReference type="ChEBI" id="CHEBI:456216"/>
        <dbReference type="EC" id="2.7.1.107"/>
    </reaction>
    <physiologicalReaction direction="left-to-right" evidence="15">
        <dbReference type="Rhea" id="RHEA:10273"/>
    </physiologicalReaction>
</comment>
<dbReference type="OrthoDB" id="9979394at2759"/>
<comment type="catalytic activity">
    <reaction evidence="27">
        <text>an N-acylsphing-4-enine + ATP = an N-acylsphing-4-enine 1-phosphate + ADP + H(+)</text>
        <dbReference type="Rhea" id="RHEA:17929"/>
        <dbReference type="ChEBI" id="CHEBI:15378"/>
        <dbReference type="ChEBI" id="CHEBI:30616"/>
        <dbReference type="ChEBI" id="CHEBI:52639"/>
        <dbReference type="ChEBI" id="CHEBI:57674"/>
        <dbReference type="ChEBI" id="CHEBI:456216"/>
        <dbReference type="EC" id="2.7.1.138"/>
    </reaction>
    <physiologicalReaction direction="left-to-right" evidence="27">
        <dbReference type="Rhea" id="RHEA:17930"/>
    </physiologicalReaction>
</comment>
<keyword evidence="10" id="KW-0067">ATP-binding</keyword>
<keyword evidence="7" id="KW-0547">Nucleotide-binding</keyword>
<comment type="cofactor">
    <cofactor evidence="1">
        <name>Mg(2+)</name>
        <dbReference type="ChEBI" id="CHEBI:18420"/>
    </cofactor>
</comment>
<dbReference type="GO" id="GO:0005524">
    <property type="term" value="F:ATP binding"/>
    <property type="evidence" value="ECO:0007669"/>
    <property type="project" value="UniProtKB-KW"/>
</dbReference>
<dbReference type="Pfam" id="PF19712">
    <property type="entry name" value="AGK_C"/>
    <property type="match status" value="1"/>
</dbReference>
<dbReference type="GO" id="GO:0047620">
    <property type="term" value="F:acylglycerol kinase activity"/>
    <property type="evidence" value="ECO:0007669"/>
    <property type="project" value="UniProtKB-EC"/>
</dbReference>
<accession>A0A210PJH0</accession>
<evidence type="ECO:0000256" key="25">
    <source>
        <dbReference type="ARBA" id="ARBA00030553"/>
    </source>
</evidence>
<evidence type="ECO:0000256" key="16">
    <source>
        <dbReference type="ARBA" id="ARBA00024483"/>
    </source>
</evidence>
<protein>
    <recommendedName>
        <fullName evidence="24">Acylglycerol kinase, mitochondrial</fullName>
        <ecNumber evidence="5">2.7.1.107</ecNumber>
        <ecNumber evidence="22">2.7.1.138</ecNumber>
        <ecNumber evidence="23">2.7.1.94</ecNumber>
    </recommendedName>
    <alternativeName>
        <fullName evidence="25">Multiple substrate lipid kinase</fullName>
    </alternativeName>
</protein>
<evidence type="ECO:0000256" key="27">
    <source>
        <dbReference type="ARBA" id="ARBA00048034"/>
    </source>
</evidence>
<evidence type="ECO:0000256" key="20">
    <source>
        <dbReference type="ARBA" id="ARBA00024636"/>
    </source>
</evidence>
<dbReference type="Pfam" id="PF00781">
    <property type="entry name" value="DAGK_cat"/>
    <property type="match status" value="1"/>
</dbReference>
<comment type="catalytic activity">
    <reaction evidence="26">
        <text>a 2-acylglycerol + ATP = a 2-acyl-sn-glycerol 3-phosphate + ADP + H(+)</text>
        <dbReference type="Rhea" id="RHEA:39847"/>
        <dbReference type="ChEBI" id="CHEBI:15378"/>
        <dbReference type="ChEBI" id="CHEBI:17389"/>
        <dbReference type="ChEBI" id="CHEBI:30616"/>
        <dbReference type="ChEBI" id="CHEBI:64982"/>
        <dbReference type="ChEBI" id="CHEBI:456216"/>
    </reaction>
    <physiologicalReaction direction="left-to-right" evidence="26">
        <dbReference type="Rhea" id="RHEA:39848"/>
    </physiologicalReaction>
</comment>
<comment type="catalytic activity">
    <reaction evidence="19">
        <text>2-(5Z,8Z,11Z,14Z-eicosatetraenoyl)-glycerol + ATP = 2-(5Z,8Z,11Z,14Z-eicosatetraenoyl)-sn-glycero-3-phosphate + ADP + H(+)</text>
        <dbReference type="Rhea" id="RHEA:43316"/>
        <dbReference type="ChEBI" id="CHEBI:15378"/>
        <dbReference type="ChEBI" id="CHEBI:30616"/>
        <dbReference type="ChEBI" id="CHEBI:52392"/>
        <dbReference type="ChEBI" id="CHEBI:78209"/>
        <dbReference type="ChEBI" id="CHEBI:456216"/>
    </reaction>
    <physiologicalReaction direction="left-to-right" evidence="19">
        <dbReference type="Rhea" id="RHEA:43317"/>
    </physiologicalReaction>
</comment>
<dbReference type="PANTHER" id="PTHR12358">
    <property type="entry name" value="SPHINGOSINE KINASE"/>
    <property type="match status" value="1"/>
</dbReference>
<evidence type="ECO:0000256" key="29">
    <source>
        <dbReference type="ARBA" id="ARBA00048876"/>
    </source>
</evidence>
<dbReference type="PROSITE" id="PS50146">
    <property type="entry name" value="DAGK"/>
    <property type="match status" value="1"/>
</dbReference>
<evidence type="ECO:0000256" key="12">
    <source>
        <dbReference type="ARBA" id="ARBA00023128"/>
    </source>
</evidence>
<comment type="pathway">
    <text evidence="4">Lipid metabolism; glycerolipid metabolism.</text>
</comment>
<evidence type="ECO:0000256" key="26">
    <source>
        <dbReference type="ARBA" id="ARBA00044480"/>
    </source>
</evidence>
<evidence type="ECO:0000256" key="14">
    <source>
        <dbReference type="ARBA" id="ARBA00023371"/>
    </source>
</evidence>
<evidence type="ECO:0000256" key="11">
    <source>
        <dbReference type="ARBA" id="ARBA00023098"/>
    </source>
</evidence>
<evidence type="ECO:0000256" key="6">
    <source>
        <dbReference type="ARBA" id="ARBA00022679"/>
    </source>
</evidence>
<dbReference type="InterPro" id="IPR050187">
    <property type="entry name" value="Lipid_Phosphate_FormReg"/>
</dbReference>
<comment type="subcellular location">
    <subcellularLocation>
        <location evidence="3">Mitochondrion inner membrane</location>
        <topology evidence="3">Peripheral membrane protein</topology>
    </subcellularLocation>
    <subcellularLocation>
        <location evidence="2">Mitochondrion intermembrane space</location>
    </subcellularLocation>
</comment>
<dbReference type="InterPro" id="IPR045579">
    <property type="entry name" value="AGK_C"/>
</dbReference>
<comment type="caution">
    <text evidence="31">The sequence shown here is derived from an EMBL/GenBank/DDBJ whole genome shotgun (WGS) entry which is preliminary data.</text>
</comment>
<dbReference type="SMART" id="SM00046">
    <property type="entry name" value="DAGKc"/>
    <property type="match status" value="1"/>
</dbReference>
<dbReference type="InterPro" id="IPR001206">
    <property type="entry name" value="Diacylglycerol_kinase_cat_dom"/>
</dbReference>
<dbReference type="EC" id="2.7.1.94" evidence="23"/>
<dbReference type="InterPro" id="IPR017438">
    <property type="entry name" value="ATP-NAD_kinase_N"/>
</dbReference>
<dbReference type="Gene3D" id="2.60.200.40">
    <property type="match status" value="1"/>
</dbReference>
<evidence type="ECO:0000256" key="2">
    <source>
        <dbReference type="ARBA" id="ARBA00004569"/>
    </source>
</evidence>
<evidence type="ECO:0000256" key="9">
    <source>
        <dbReference type="ARBA" id="ARBA00022792"/>
    </source>
</evidence>
<dbReference type="STRING" id="6573.A0A210PJH0"/>
<evidence type="ECO:0000256" key="8">
    <source>
        <dbReference type="ARBA" id="ARBA00022777"/>
    </source>
</evidence>
<dbReference type="EMBL" id="NEDP02076533">
    <property type="protein sequence ID" value="OWF36638.1"/>
    <property type="molecule type" value="Genomic_DNA"/>
</dbReference>
<dbReference type="UniPathway" id="UPA00230"/>
<comment type="catalytic activity">
    <reaction evidence="18">
        <text>a 1-acyl-sn-glycerol + ATP = a 1-acyl-sn-glycero-3-phosphate + ADP + H(+)</text>
        <dbReference type="Rhea" id="RHEA:33747"/>
        <dbReference type="ChEBI" id="CHEBI:15378"/>
        <dbReference type="ChEBI" id="CHEBI:30616"/>
        <dbReference type="ChEBI" id="CHEBI:57970"/>
        <dbReference type="ChEBI" id="CHEBI:64683"/>
        <dbReference type="ChEBI" id="CHEBI:456216"/>
    </reaction>
    <physiologicalReaction direction="left-to-right" evidence="18">
        <dbReference type="Rhea" id="RHEA:33748"/>
    </physiologicalReaction>
</comment>
<comment type="catalytic activity">
    <reaction evidence="16">
        <text>1-(5Z,8Z,11Z,14Z-eicosatetraenoyl)-sn-glycerol + ATP = 1-(5Z,8Z,11Z,14Z-eicosatetraenoyl)-sn-glycero-3-phosphate + ADP + H(+)</text>
        <dbReference type="Rhea" id="RHEA:43328"/>
        <dbReference type="ChEBI" id="CHEBI:15378"/>
        <dbReference type="ChEBI" id="CHEBI:30616"/>
        <dbReference type="ChEBI" id="CHEBI:34071"/>
        <dbReference type="ChEBI" id="CHEBI:74938"/>
        <dbReference type="ChEBI" id="CHEBI:456216"/>
    </reaction>
    <physiologicalReaction direction="left-to-right" evidence="16">
        <dbReference type="Rhea" id="RHEA:43329"/>
    </physiologicalReaction>
</comment>
<comment type="catalytic activity">
    <reaction evidence="14">
        <text>1,2-di-(9Z-octadecenoyl)-sn-glycerol + ATP = 1,2-di-(9Z-octadecenoyl)-sn-glycero-3-phosphate + ADP + H(+)</text>
        <dbReference type="Rhea" id="RHEA:40327"/>
        <dbReference type="ChEBI" id="CHEBI:15378"/>
        <dbReference type="ChEBI" id="CHEBI:30616"/>
        <dbReference type="ChEBI" id="CHEBI:52333"/>
        <dbReference type="ChEBI" id="CHEBI:74546"/>
        <dbReference type="ChEBI" id="CHEBI:456216"/>
    </reaction>
    <physiologicalReaction direction="left-to-right" evidence="14">
        <dbReference type="Rhea" id="RHEA:40328"/>
    </physiologicalReaction>
</comment>
<keyword evidence="8 31" id="KW-0418">Kinase</keyword>
<dbReference type="CDD" id="cd01653">
    <property type="entry name" value="GATase1"/>
    <property type="match status" value="1"/>
</dbReference>
<comment type="catalytic activity">
    <reaction evidence="29">
        <text>N-(hexanoyl)sphing-4-enine + ATP = N-hexanoylsphing-4-enine 1-phosphate + ADP + H(+)</text>
        <dbReference type="Rhea" id="RHEA:43312"/>
        <dbReference type="ChEBI" id="CHEBI:15378"/>
        <dbReference type="ChEBI" id="CHEBI:30616"/>
        <dbReference type="ChEBI" id="CHEBI:63867"/>
        <dbReference type="ChEBI" id="CHEBI:82959"/>
        <dbReference type="ChEBI" id="CHEBI:456216"/>
    </reaction>
    <physiologicalReaction direction="left-to-right" evidence="29">
        <dbReference type="Rhea" id="RHEA:43313"/>
    </physiologicalReaction>
</comment>
<dbReference type="GO" id="GO:0004143">
    <property type="term" value="F:ATP-dependent diacylglycerol kinase activity"/>
    <property type="evidence" value="ECO:0007669"/>
    <property type="project" value="UniProtKB-EC"/>
</dbReference>
<keyword evidence="11" id="KW-0443">Lipid metabolism</keyword>
<gene>
    <name evidence="31" type="ORF">KP79_PYT03049</name>
</gene>
<proteinExistence type="inferred from homology"/>
<evidence type="ECO:0000259" key="30">
    <source>
        <dbReference type="PROSITE" id="PS50146"/>
    </source>
</evidence>
<keyword evidence="13" id="KW-0472">Membrane</keyword>
<evidence type="ECO:0000256" key="17">
    <source>
        <dbReference type="ARBA" id="ARBA00024505"/>
    </source>
</evidence>
<comment type="catalytic activity">
    <reaction evidence="20">
        <text>1-hexadecanoyl-sn-glycerol + ATP = 1-hexadecanoyl-sn-glycero-3-phosphate + ADP + H(+)</text>
        <dbReference type="Rhea" id="RHEA:43308"/>
        <dbReference type="ChEBI" id="CHEBI:15378"/>
        <dbReference type="ChEBI" id="CHEBI:30616"/>
        <dbReference type="ChEBI" id="CHEBI:57518"/>
        <dbReference type="ChEBI" id="CHEBI:75542"/>
        <dbReference type="ChEBI" id="CHEBI:456216"/>
    </reaction>
    <physiologicalReaction direction="left-to-right" evidence="20">
        <dbReference type="Rhea" id="RHEA:43309"/>
    </physiologicalReaction>
</comment>
<evidence type="ECO:0000256" key="23">
    <source>
        <dbReference type="ARBA" id="ARBA00026098"/>
    </source>
</evidence>
<dbReference type="AlphaFoldDB" id="A0A210PJH0"/>
<evidence type="ECO:0000256" key="1">
    <source>
        <dbReference type="ARBA" id="ARBA00001946"/>
    </source>
</evidence>
<evidence type="ECO:0000256" key="22">
    <source>
        <dbReference type="ARBA" id="ARBA00026096"/>
    </source>
</evidence>
<dbReference type="GO" id="GO:0005743">
    <property type="term" value="C:mitochondrial inner membrane"/>
    <property type="evidence" value="ECO:0007669"/>
    <property type="project" value="UniProtKB-SubCell"/>
</dbReference>
<name>A0A210PJH0_MIZYE</name>
<dbReference type="InterPro" id="IPR016064">
    <property type="entry name" value="NAD/diacylglycerol_kinase_sf"/>
</dbReference>
<dbReference type="GO" id="GO:0046513">
    <property type="term" value="P:ceramide biosynthetic process"/>
    <property type="evidence" value="ECO:0007669"/>
    <property type="project" value="TreeGrafter"/>
</dbReference>
<comment type="similarity">
    <text evidence="21">Belongs to the AGK family.</text>
</comment>
<dbReference type="GO" id="GO:0046512">
    <property type="term" value="P:sphingosine biosynthetic process"/>
    <property type="evidence" value="ECO:0007669"/>
    <property type="project" value="TreeGrafter"/>
</dbReference>
<dbReference type="GO" id="GO:0001729">
    <property type="term" value="F:ceramide kinase activity"/>
    <property type="evidence" value="ECO:0007669"/>
    <property type="project" value="UniProtKB-EC"/>
</dbReference>
<evidence type="ECO:0000256" key="10">
    <source>
        <dbReference type="ARBA" id="ARBA00022840"/>
    </source>
</evidence>
<evidence type="ECO:0000256" key="28">
    <source>
        <dbReference type="ARBA" id="ARBA00048663"/>
    </source>
</evidence>
<dbReference type="GO" id="GO:0005758">
    <property type="term" value="C:mitochondrial intermembrane space"/>
    <property type="evidence" value="ECO:0007669"/>
    <property type="project" value="UniProtKB-SubCell"/>
</dbReference>
<dbReference type="PANTHER" id="PTHR12358:SF31">
    <property type="entry name" value="ACYLGLYCEROL KINASE, MITOCHONDRIAL"/>
    <property type="match status" value="1"/>
</dbReference>
<evidence type="ECO:0000256" key="21">
    <source>
        <dbReference type="ARBA" id="ARBA00025749"/>
    </source>
</evidence>
<sequence length="425" mass="47903">MAFVLKYAKTVRNNWKKSVVCVAAAAYGVKYAKEKYDQEWIRREFCAEALKYGNAKIGLQERPRKITVFLNPAASGGGAVKVFEKNAAPILHCAGLEVNIVKVEYEGQVKKFLSILERSDTDGIVVAGGDGTLLETITGIMRKEDKTFRQNIPVGVIPLGHKNRFAKLLFGSDNDQVLLMCQCAMSVVRGLGRSVDVISLKEDNGRTAYALCGLEMGAFREAEQRKSKYWYFGGLKHRMTYLRSAFLDWPPVLKAKLSYVLATEENTQPRQQTEQPKEQPKGSWLSMLFKPKVIKPKAELFEEETDDDNDVVETRNLSTVELTTVSTCLQDPGQTVKGLELGIGPAEPSIWEFISEGWRRVSEPTLRLGTRSNETILVKKIRIEPEDPTKFYNIDGELFESVPVTIELLRKRVKFFCVDPDFKIS</sequence>
<dbReference type="GO" id="GO:0046486">
    <property type="term" value="P:glycerolipid metabolic process"/>
    <property type="evidence" value="ECO:0007669"/>
    <property type="project" value="UniProtKB-UniPathway"/>
</dbReference>
<evidence type="ECO:0000256" key="7">
    <source>
        <dbReference type="ARBA" id="ARBA00022741"/>
    </source>
</evidence>
<evidence type="ECO:0000256" key="15">
    <source>
        <dbReference type="ARBA" id="ARBA00023411"/>
    </source>
</evidence>
<dbReference type="EC" id="2.7.1.107" evidence="5"/>
<feature type="domain" description="DAGKc" evidence="30">
    <location>
        <begin position="61"/>
        <end position="204"/>
    </location>
</feature>
<dbReference type="Proteomes" id="UP000242188">
    <property type="component" value="Unassembled WGS sequence"/>
</dbReference>
<comment type="catalytic activity">
    <reaction evidence="17">
        <text>1-(9Z-octadecenoyl)-sn-glycerol + ATP = 1-(9Z-octadecenoyl)-sn-glycero-3-phosphate + ADP + H(+)</text>
        <dbReference type="Rhea" id="RHEA:41079"/>
        <dbReference type="ChEBI" id="CHEBI:15378"/>
        <dbReference type="ChEBI" id="CHEBI:30616"/>
        <dbReference type="ChEBI" id="CHEBI:74544"/>
        <dbReference type="ChEBI" id="CHEBI:75757"/>
        <dbReference type="ChEBI" id="CHEBI:456216"/>
    </reaction>
    <physiologicalReaction direction="left-to-right" evidence="17">
        <dbReference type="Rhea" id="RHEA:41080"/>
    </physiologicalReaction>
</comment>
<keyword evidence="32" id="KW-1185">Reference proteome</keyword>
<evidence type="ECO:0000256" key="5">
    <source>
        <dbReference type="ARBA" id="ARBA00012133"/>
    </source>
</evidence>
<comment type="catalytic activity">
    <reaction evidence="28">
        <text>a monoacylglycerol + ATP = a monoacyl-sn-glycero-3-phosphate + ADP + H(+)</text>
        <dbReference type="Rhea" id="RHEA:19293"/>
        <dbReference type="ChEBI" id="CHEBI:15378"/>
        <dbReference type="ChEBI" id="CHEBI:17408"/>
        <dbReference type="ChEBI" id="CHEBI:30616"/>
        <dbReference type="ChEBI" id="CHEBI:77589"/>
        <dbReference type="ChEBI" id="CHEBI:456216"/>
        <dbReference type="EC" id="2.7.1.94"/>
    </reaction>
    <physiologicalReaction direction="left-to-right" evidence="28">
        <dbReference type="Rhea" id="RHEA:19294"/>
    </physiologicalReaction>
</comment>
<evidence type="ECO:0000313" key="32">
    <source>
        <dbReference type="Proteomes" id="UP000242188"/>
    </source>
</evidence>
<dbReference type="SUPFAM" id="SSF111331">
    <property type="entry name" value="NAD kinase/diacylglycerol kinase-like"/>
    <property type="match status" value="1"/>
</dbReference>
<dbReference type="EC" id="2.7.1.138" evidence="22"/>
<evidence type="ECO:0000313" key="31">
    <source>
        <dbReference type="EMBL" id="OWF36638.1"/>
    </source>
</evidence>
<keyword evidence="9" id="KW-0999">Mitochondrion inner membrane</keyword>
<evidence type="ECO:0000256" key="3">
    <source>
        <dbReference type="ARBA" id="ARBA00004637"/>
    </source>
</evidence>
<evidence type="ECO:0000256" key="19">
    <source>
        <dbReference type="ARBA" id="ARBA00024556"/>
    </source>
</evidence>
<organism evidence="31 32">
    <name type="scientific">Mizuhopecten yessoensis</name>
    <name type="common">Japanese scallop</name>
    <name type="synonym">Patinopecten yessoensis</name>
    <dbReference type="NCBI Taxonomy" id="6573"/>
    <lineage>
        <taxon>Eukaryota</taxon>
        <taxon>Metazoa</taxon>
        <taxon>Spiralia</taxon>
        <taxon>Lophotrochozoa</taxon>
        <taxon>Mollusca</taxon>
        <taxon>Bivalvia</taxon>
        <taxon>Autobranchia</taxon>
        <taxon>Pteriomorphia</taxon>
        <taxon>Pectinida</taxon>
        <taxon>Pectinoidea</taxon>
        <taxon>Pectinidae</taxon>
        <taxon>Mizuhopecten</taxon>
    </lineage>
</organism>
<keyword evidence="6" id="KW-0808">Transferase</keyword>
<keyword evidence="12" id="KW-0496">Mitochondrion</keyword>
<dbReference type="Gene3D" id="3.40.50.10330">
    <property type="entry name" value="Probable inorganic polyphosphate/atp-NAD kinase, domain 1"/>
    <property type="match status" value="1"/>
</dbReference>
<evidence type="ECO:0000256" key="4">
    <source>
        <dbReference type="ARBA" id="ARBA00005175"/>
    </source>
</evidence>
<evidence type="ECO:0000256" key="24">
    <source>
        <dbReference type="ARBA" id="ARBA00026142"/>
    </source>
</evidence>
<evidence type="ECO:0000256" key="18">
    <source>
        <dbReference type="ARBA" id="ARBA00024512"/>
    </source>
</evidence>
<evidence type="ECO:0000256" key="13">
    <source>
        <dbReference type="ARBA" id="ARBA00023136"/>
    </source>
</evidence>